<dbReference type="InterPro" id="IPR007061">
    <property type="entry name" value="MST-like"/>
</dbReference>
<keyword evidence="2" id="KW-1185">Reference proteome</keyword>
<evidence type="ECO:0000313" key="2">
    <source>
        <dbReference type="Proteomes" id="UP000646523"/>
    </source>
</evidence>
<dbReference type="Proteomes" id="UP000646523">
    <property type="component" value="Unassembled WGS sequence"/>
</dbReference>
<dbReference type="SUPFAM" id="SSF109854">
    <property type="entry name" value="DinB/YfiT-like putative metalloenzymes"/>
    <property type="match status" value="1"/>
</dbReference>
<evidence type="ECO:0000313" key="1">
    <source>
        <dbReference type="EMBL" id="GGO82814.1"/>
    </source>
</evidence>
<accession>A0A918DUR5</accession>
<dbReference type="Gene3D" id="1.20.120.450">
    <property type="entry name" value="dinb family like domain"/>
    <property type="match status" value="1"/>
</dbReference>
<protein>
    <recommendedName>
        <fullName evidence="3">Mini-circle protein</fullName>
    </recommendedName>
</protein>
<dbReference type="EMBL" id="BMNH01000046">
    <property type="protein sequence ID" value="GGO82814.1"/>
    <property type="molecule type" value="Genomic_DNA"/>
</dbReference>
<dbReference type="Pfam" id="PF04978">
    <property type="entry name" value="MST"/>
    <property type="match status" value="1"/>
</dbReference>
<evidence type="ECO:0008006" key="3">
    <source>
        <dbReference type="Google" id="ProtNLM"/>
    </source>
</evidence>
<name>A0A918DUR5_9ACTN</name>
<organism evidence="1 2">
    <name type="scientific">Nonomuraea cavernae</name>
    <dbReference type="NCBI Taxonomy" id="2045107"/>
    <lineage>
        <taxon>Bacteria</taxon>
        <taxon>Bacillati</taxon>
        <taxon>Actinomycetota</taxon>
        <taxon>Actinomycetes</taxon>
        <taxon>Streptosporangiales</taxon>
        <taxon>Streptosporangiaceae</taxon>
        <taxon>Nonomuraea</taxon>
    </lineage>
</organism>
<comment type="caution">
    <text evidence="1">The sequence shown here is derived from an EMBL/GenBank/DDBJ whole genome shotgun (WGS) entry which is preliminary data.</text>
</comment>
<sequence length="164" mass="18167">MTRAGGSLVAPEPELLRDLLDWHRSTLLHKCAGLTGEQLALAPIPQSNLSLLGLIRHLSKVERNWFRRFRGEPIENLYSTPERPDADFEDLDPARAETEYATLLTEQHLARQAVAGVSLDSTLVRPGGGTYSLRMVFVHMVGEYARHNGHADLIRQCVDGVTGA</sequence>
<proteinExistence type="predicted"/>
<gene>
    <name evidence="1" type="ORF">GCM10012289_74910</name>
</gene>
<reference evidence="1" key="1">
    <citation type="journal article" date="2014" name="Int. J. Syst. Evol. Microbiol.">
        <title>Complete genome sequence of Corynebacterium casei LMG S-19264T (=DSM 44701T), isolated from a smear-ripened cheese.</title>
        <authorList>
            <consortium name="US DOE Joint Genome Institute (JGI-PGF)"/>
            <person name="Walter F."/>
            <person name="Albersmeier A."/>
            <person name="Kalinowski J."/>
            <person name="Ruckert C."/>
        </authorList>
    </citation>
    <scope>NUCLEOTIDE SEQUENCE</scope>
    <source>
        <strain evidence="1">CGMCC 4.7368</strain>
    </source>
</reference>
<dbReference type="InterPro" id="IPR034660">
    <property type="entry name" value="DinB/YfiT-like"/>
</dbReference>
<dbReference type="AlphaFoldDB" id="A0A918DUR5"/>
<reference evidence="1" key="2">
    <citation type="submission" date="2020-09" db="EMBL/GenBank/DDBJ databases">
        <authorList>
            <person name="Sun Q."/>
            <person name="Zhou Y."/>
        </authorList>
    </citation>
    <scope>NUCLEOTIDE SEQUENCE</scope>
    <source>
        <strain evidence="1">CGMCC 4.7368</strain>
    </source>
</reference>